<proteinExistence type="predicted"/>
<dbReference type="RefSeq" id="WP_191693061.1">
    <property type="nucleotide sequence ID" value="NZ_JACSQN010000002.1"/>
</dbReference>
<protein>
    <submittedName>
        <fullName evidence="3">Glycerophosphodiester phosphodiesterase</fullName>
    </submittedName>
</protein>
<comment type="caution">
    <text evidence="3">The sequence shown here is derived from an EMBL/GenBank/DDBJ whole genome shotgun (WGS) entry which is preliminary data.</text>
</comment>
<sequence>MGRKTKVALTVGAASVAAWAASKAVAKPKPRLQKEALAFEDPVILADCSKLNDVPSLTMTAFSKCVELGVHGFAVDVRLTKDEEIILFQDELTDRTTDFSGKVCDYTFAELQQADAGYMLTDKDGNHPYRGTGEQIVSLRELLLVYPQLLLVVNLRDSPDTYEGSLIPSKLWRLLEESEAENRVIVTSNFDEQTDRFNLYAQNKVATGAGKDEVKKAYSVFSSKFGHLYNPRADIFIIPEKFGLFRMNTENFISFLSKVNVAVYYEDVNDKETMSKLLNAGASGFITSQPEAMLSFLQHVTNS</sequence>
<gene>
    <name evidence="3" type="ORF">H9649_02400</name>
</gene>
<dbReference type="PANTHER" id="PTHR46211">
    <property type="entry name" value="GLYCEROPHOSPHORYL DIESTER PHOSPHODIESTERASE"/>
    <property type="match status" value="1"/>
</dbReference>
<evidence type="ECO:0000313" key="4">
    <source>
        <dbReference type="Proteomes" id="UP000626786"/>
    </source>
</evidence>
<accession>A0ABR8U5X0</accession>
<feature type="chain" id="PRO_5046226240" evidence="1">
    <location>
        <begin position="21"/>
        <end position="303"/>
    </location>
</feature>
<dbReference type="Gene3D" id="3.20.20.190">
    <property type="entry name" value="Phosphatidylinositol (PI) phosphodiesterase"/>
    <property type="match status" value="1"/>
</dbReference>
<organism evidence="3 4">
    <name type="scientific">Sporosarcina quadrami</name>
    <dbReference type="NCBI Taxonomy" id="2762234"/>
    <lineage>
        <taxon>Bacteria</taxon>
        <taxon>Bacillati</taxon>
        <taxon>Bacillota</taxon>
        <taxon>Bacilli</taxon>
        <taxon>Bacillales</taxon>
        <taxon>Caryophanaceae</taxon>
        <taxon>Sporosarcina</taxon>
    </lineage>
</organism>
<dbReference type="EMBL" id="JACSQN010000002">
    <property type="protein sequence ID" value="MBD7983418.1"/>
    <property type="molecule type" value="Genomic_DNA"/>
</dbReference>
<dbReference type="InterPro" id="IPR017946">
    <property type="entry name" value="PLC-like_Pdiesterase_TIM-brl"/>
</dbReference>
<evidence type="ECO:0000256" key="1">
    <source>
        <dbReference type="SAM" id="SignalP"/>
    </source>
</evidence>
<dbReference type="PROSITE" id="PS51704">
    <property type="entry name" value="GP_PDE"/>
    <property type="match status" value="1"/>
</dbReference>
<dbReference type="SUPFAM" id="SSF51695">
    <property type="entry name" value="PLC-like phosphodiesterases"/>
    <property type="match status" value="1"/>
</dbReference>
<name>A0ABR8U5X0_9BACL</name>
<feature type="domain" description="GP-PDE" evidence="2">
    <location>
        <begin position="42"/>
        <end position="297"/>
    </location>
</feature>
<reference evidence="3 4" key="1">
    <citation type="submission" date="2020-08" db="EMBL/GenBank/DDBJ databases">
        <title>A Genomic Blueprint of the Chicken Gut Microbiome.</title>
        <authorList>
            <person name="Gilroy R."/>
            <person name="Ravi A."/>
            <person name="Getino M."/>
            <person name="Pursley I."/>
            <person name="Horton D.L."/>
            <person name="Alikhan N.-F."/>
            <person name="Baker D."/>
            <person name="Gharbi K."/>
            <person name="Hall N."/>
            <person name="Watson M."/>
            <person name="Adriaenssens E.M."/>
            <person name="Foster-Nyarko E."/>
            <person name="Jarju S."/>
            <person name="Secka A."/>
            <person name="Antonio M."/>
            <person name="Oren A."/>
            <person name="Chaudhuri R."/>
            <person name="La Ragione R.M."/>
            <person name="Hildebrand F."/>
            <person name="Pallen M.J."/>
        </authorList>
    </citation>
    <scope>NUCLEOTIDE SEQUENCE [LARGE SCALE GENOMIC DNA]</scope>
    <source>
        <strain evidence="3 4">Sa2YVA2</strain>
    </source>
</reference>
<dbReference type="PANTHER" id="PTHR46211:SF1">
    <property type="entry name" value="GLYCEROPHOSPHODIESTER PHOSPHODIESTERASE, CYTOPLASMIC"/>
    <property type="match status" value="1"/>
</dbReference>
<dbReference type="InterPro" id="IPR030395">
    <property type="entry name" value="GP_PDE_dom"/>
</dbReference>
<dbReference type="Pfam" id="PF03009">
    <property type="entry name" value="GDPD"/>
    <property type="match status" value="1"/>
</dbReference>
<feature type="signal peptide" evidence="1">
    <location>
        <begin position="1"/>
        <end position="20"/>
    </location>
</feature>
<evidence type="ECO:0000313" key="3">
    <source>
        <dbReference type="EMBL" id="MBD7983418.1"/>
    </source>
</evidence>
<keyword evidence="4" id="KW-1185">Reference proteome</keyword>
<dbReference type="Proteomes" id="UP000626786">
    <property type="component" value="Unassembled WGS sequence"/>
</dbReference>
<evidence type="ECO:0000259" key="2">
    <source>
        <dbReference type="PROSITE" id="PS51704"/>
    </source>
</evidence>
<keyword evidence="1" id="KW-0732">Signal</keyword>